<feature type="compositionally biased region" description="Basic and acidic residues" evidence="1">
    <location>
        <begin position="1"/>
        <end position="23"/>
    </location>
</feature>
<dbReference type="Proteomes" id="UP001149400">
    <property type="component" value="Unassembled WGS sequence"/>
</dbReference>
<feature type="region of interest" description="Disordered" evidence="1">
    <location>
        <begin position="1"/>
        <end position="24"/>
    </location>
</feature>
<sequence>MRPTKDASRRIGVDSNVQRRETDSELPPKVQIEIGVDELERLFVAGVLCASKFSCLNVESKRAVQSLCLNTCMHRVCEEETRKIGMSALKNSLVKSVIY</sequence>
<keyword evidence="3" id="KW-1185">Reference proteome</keyword>
<accession>A0ABT5R1X7</accession>
<evidence type="ECO:0000313" key="3">
    <source>
        <dbReference type="Proteomes" id="UP001149400"/>
    </source>
</evidence>
<reference evidence="2" key="1">
    <citation type="submission" date="2021-12" db="EMBL/GenBank/DDBJ databases">
        <title>Enterovibrio ZSDZ35 sp. nov. and Enterovibrio ZSDZ42 sp. nov., isolated from coastal seawater in Qingdao.</title>
        <authorList>
            <person name="Zhang P."/>
        </authorList>
    </citation>
    <scope>NUCLEOTIDE SEQUENCE</scope>
    <source>
        <strain evidence="2">ZSDZ42</strain>
    </source>
</reference>
<dbReference type="RefSeq" id="WP_274164600.1">
    <property type="nucleotide sequence ID" value="NZ_JAJUBC010000011.1"/>
</dbReference>
<protein>
    <submittedName>
        <fullName evidence="2">Uncharacterized protein</fullName>
    </submittedName>
</protein>
<evidence type="ECO:0000256" key="1">
    <source>
        <dbReference type="SAM" id="MobiDB-lite"/>
    </source>
</evidence>
<comment type="caution">
    <text evidence="2">The sequence shown here is derived from an EMBL/GenBank/DDBJ whole genome shotgun (WGS) entry which is preliminary data.</text>
</comment>
<name>A0ABT5R1X7_9GAMM</name>
<proteinExistence type="predicted"/>
<gene>
    <name evidence="2" type="ORF">LRP50_11475</name>
</gene>
<evidence type="ECO:0000313" key="2">
    <source>
        <dbReference type="EMBL" id="MDD1793751.1"/>
    </source>
</evidence>
<dbReference type="EMBL" id="JAJUBC010000011">
    <property type="protein sequence ID" value="MDD1793751.1"/>
    <property type="molecule type" value="Genomic_DNA"/>
</dbReference>
<organism evidence="2 3">
    <name type="scientific">Enterovibrio gelatinilyticus</name>
    <dbReference type="NCBI Taxonomy" id="2899819"/>
    <lineage>
        <taxon>Bacteria</taxon>
        <taxon>Pseudomonadati</taxon>
        <taxon>Pseudomonadota</taxon>
        <taxon>Gammaproteobacteria</taxon>
        <taxon>Vibrionales</taxon>
        <taxon>Vibrionaceae</taxon>
        <taxon>Enterovibrio</taxon>
    </lineage>
</organism>